<dbReference type="eggNOG" id="ENOG50313RY">
    <property type="taxonomic scope" value="Bacteria"/>
</dbReference>
<dbReference type="STRING" id="293826.Amet_0713"/>
<sequence length="177" mass="19345">MVSYHYKNPQMIPQFVRYLSLNLPDEFIVLCIGTDRCIGDALGPLVGSLLLQKHFPHLIYGTLGQPIHALNLKNTITMLKQKHPNAFILAIDASLGDSEQVGFITLRPGPIAPGKGVGKALPSVGDLSLIGIVAPNDEKINSTIHHIRLSLIMDLAQQITEVLMHHCHIAGDNKSTY</sequence>
<keyword evidence="2" id="KW-1185">Reference proteome</keyword>
<dbReference type="Proteomes" id="UP000001572">
    <property type="component" value="Chromosome"/>
</dbReference>
<accession>A6TL70</accession>
<protein>
    <recommendedName>
        <fullName evidence="3">Sporulation protein YyaC</fullName>
    </recommendedName>
</protein>
<gene>
    <name evidence="1" type="ordered locus">Amet_0713</name>
</gene>
<evidence type="ECO:0000313" key="2">
    <source>
        <dbReference type="Proteomes" id="UP000001572"/>
    </source>
</evidence>
<dbReference type="AlphaFoldDB" id="A6TL70"/>
<dbReference type="HOGENOM" id="CLU_104063_0_0_9"/>
<dbReference type="Pfam" id="PF06866">
    <property type="entry name" value="DUF1256"/>
    <property type="match status" value="1"/>
</dbReference>
<dbReference type="NCBIfam" id="TIGR02841">
    <property type="entry name" value="spore_YyaC"/>
    <property type="match status" value="1"/>
</dbReference>
<dbReference type="EMBL" id="CP000724">
    <property type="protein sequence ID" value="ABR46938.1"/>
    <property type="molecule type" value="Genomic_DNA"/>
</dbReference>
<dbReference type="RefSeq" id="WP_012061981.1">
    <property type="nucleotide sequence ID" value="NC_009633.1"/>
</dbReference>
<proteinExistence type="predicted"/>
<evidence type="ECO:0008006" key="3">
    <source>
        <dbReference type="Google" id="ProtNLM"/>
    </source>
</evidence>
<name>A6TL70_ALKMQ</name>
<dbReference type="InterPro" id="IPR009665">
    <property type="entry name" value="YyaC"/>
</dbReference>
<organism evidence="1 2">
    <name type="scientific">Alkaliphilus metalliredigens (strain QYMF)</name>
    <dbReference type="NCBI Taxonomy" id="293826"/>
    <lineage>
        <taxon>Bacteria</taxon>
        <taxon>Bacillati</taxon>
        <taxon>Bacillota</taxon>
        <taxon>Clostridia</taxon>
        <taxon>Peptostreptococcales</taxon>
        <taxon>Natronincolaceae</taxon>
        <taxon>Alkaliphilus</taxon>
    </lineage>
</organism>
<reference evidence="2" key="1">
    <citation type="journal article" date="2016" name="Genome Announc.">
        <title>Complete genome sequence of Alkaliphilus metalliredigens strain QYMF, an alkaliphilic and metal-reducing bacterium isolated from borax-contaminated leachate ponds.</title>
        <authorList>
            <person name="Hwang C."/>
            <person name="Copeland A."/>
            <person name="Lucas S."/>
            <person name="Lapidus A."/>
            <person name="Barry K."/>
            <person name="Detter J.C."/>
            <person name="Glavina Del Rio T."/>
            <person name="Hammon N."/>
            <person name="Israni S."/>
            <person name="Dalin E."/>
            <person name="Tice H."/>
            <person name="Pitluck S."/>
            <person name="Chertkov O."/>
            <person name="Brettin T."/>
            <person name="Bruce D."/>
            <person name="Han C."/>
            <person name="Schmutz J."/>
            <person name="Larimer F."/>
            <person name="Land M.L."/>
            <person name="Hauser L."/>
            <person name="Kyrpides N."/>
            <person name="Mikhailova N."/>
            <person name="Ye Q."/>
            <person name="Zhou J."/>
            <person name="Richardson P."/>
            <person name="Fields M.W."/>
        </authorList>
    </citation>
    <scope>NUCLEOTIDE SEQUENCE [LARGE SCALE GENOMIC DNA]</scope>
    <source>
        <strain evidence="2">QYMF</strain>
    </source>
</reference>
<dbReference type="InterPro" id="IPR023430">
    <property type="entry name" value="Pept_HybD-like_dom_sf"/>
</dbReference>
<dbReference type="SUPFAM" id="SSF53163">
    <property type="entry name" value="HybD-like"/>
    <property type="match status" value="1"/>
</dbReference>
<dbReference type="KEGG" id="amt:Amet_0713"/>
<evidence type="ECO:0000313" key="1">
    <source>
        <dbReference type="EMBL" id="ABR46938.1"/>
    </source>
</evidence>